<dbReference type="GO" id="GO:0006270">
    <property type="term" value="P:DNA replication initiation"/>
    <property type="evidence" value="ECO:0007669"/>
    <property type="project" value="TreeGrafter"/>
</dbReference>
<evidence type="ECO:0000256" key="1">
    <source>
        <dbReference type="ARBA" id="ARBA00004123"/>
    </source>
</evidence>
<feature type="domain" description="Origin recognition complex subunit 4 C-terminal" evidence="7">
    <location>
        <begin position="443"/>
        <end position="688"/>
    </location>
</feature>
<keyword evidence="4" id="KW-0238">DNA-binding</keyword>
<feature type="compositionally biased region" description="Basic and acidic residues" evidence="6">
    <location>
        <begin position="9"/>
        <end position="28"/>
    </location>
</feature>
<dbReference type="InterPro" id="IPR016527">
    <property type="entry name" value="ORC4"/>
</dbReference>
<feature type="region of interest" description="Disordered" evidence="6">
    <location>
        <begin position="218"/>
        <end position="283"/>
    </location>
</feature>
<reference evidence="8" key="1">
    <citation type="submission" date="2016-04" db="EMBL/GenBank/DDBJ databases">
        <authorList>
            <person name="Nguyen H.D."/>
            <person name="Samba Siva P."/>
            <person name="Cullis J."/>
            <person name="Levesque C.A."/>
            <person name="Hambleton S."/>
        </authorList>
    </citation>
    <scope>NUCLEOTIDE SEQUENCE</scope>
    <source>
        <strain evidence="8">DAOMC 236416</strain>
    </source>
</reference>
<feature type="region of interest" description="Disordered" evidence="6">
    <location>
        <begin position="412"/>
        <end position="433"/>
    </location>
</feature>
<protein>
    <recommendedName>
        <fullName evidence="7">Origin recognition complex subunit 4 C-terminal domain-containing protein</fullName>
    </recommendedName>
</protein>
<dbReference type="InterPro" id="IPR027417">
    <property type="entry name" value="P-loop_NTPase"/>
</dbReference>
<dbReference type="AlphaFoldDB" id="A0A177TS47"/>
<keyword evidence="3" id="KW-0235">DNA replication</keyword>
<dbReference type="PANTHER" id="PTHR12087">
    <property type="entry name" value="ORIGIN RECOGNITION COMPLEX SUBUNIT 4"/>
    <property type="match status" value="1"/>
</dbReference>
<accession>A0A177TS47</accession>
<feature type="compositionally biased region" description="Basic and acidic residues" evidence="6">
    <location>
        <begin position="613"/>
        <end position="624"/>
    </location>
</feature>
<dbReference type="Pfam" id="PF14629">
    <property type="entry name" value="ORC4_C"/>
    <property type="match status" value="1"/>
</dbReference>
<dbReference type="GO" id="GO:0005664">
    <property type="term" value="C:nuclear origin of replication recognition complex"/>
    <property type="evidence" value="ECO:0007669"/>
    <property type="project" value="TreeGrafter"/>
</dbReference>
<evidence type="ECO:0000256" key="5">
    <source>
        <dbReference type="ARBA" id="ARBA00023242"/>
    </source>
</evidence>
<evidence type="ECO:0000259" key="7">
    <source>
        <dbReference type="Pfam" id="PF14629"/>
    </source>
</evidence>
<evidence type="ECO:0000256" key="3">
    <source>
        <dbReference type="ARBA" id="ARBA00022705"/>
    </source>
</evidence>
<feature type="compositionally biased region" description="Acidic residues" evidence="6">
    <location>
        <begin position="218"/>
        <end position="252"/>
    </location>
</feature>
<feature type="compositionally biased region" description="Acidic residues" evidence="6">
    <location>
        <begin position="29"/>
        <end position="56"/>
    </location>
</feature>
<dbReference type="GO" id="GO:0003688">
    <property type="term" value="F:DNA replication origin binding"/>
    <property type="evidence" value="ECO:0007669"/>
    <property type="project" value="TreeGrafter"/>
</dbReference>
<organism evidence="8 9">
    <name type="scientific">Tilletia indica</name>
    <dbReference type="NCBI Taxonomy" id="43049"/>
    <lineage>
        <taxon>Eukaryota</taxon>
        <taxon>Fungi</taxon>
        <taxon>Dikarya</taxon>
        <taxon>Basidiomycota</taxon>
        <taxon>Ustilaginomycotina</taxon>
        <taxon>Exobasidiomycetes</taxon>
        <taxon>Tilletiales</taxon>
        <taxon>Tilletiaceae</taxon>
        <taxon>Tilletia</taxon>
    </lineage>
</organism>
<reference evidence="8" key="2">
    <citation type="journal article" date="2019" name="IMA Fungus">
        <title>Genome sequencing and comparison of five Tilletia species to identify candidate genes for the detection of regulated species infecting wheat.</title>
        <authorList>
            <person name="Nguyen H.D.T."/>
            <person name="Sultana T."/>
            <person name="Kesanakurti P."/>
            <person name="Hambleton S."/>
        </authorList>
    </citation>
    <scope>NUCLEOTIDE SEQUENCE</scope>
    <source>
        <strain evidence="8">DAOMC 236416</strain>
    </source>
</reference>
<feature type="region of interest" description="Disordered" evidence="6">
    <location>
        <begin position="1"/>
        <end position="61"/>
    </location>
</feature>
<dbReference type="Gene3D" id="3.40.50.300">
    <property type="entry name" value="P-loop containing nucleotide triphosphate hydrolases"/>
    <property type="match status" value="2"/>
</dbReference>
<evidence type="ECO:0000313" key="9">
    <source>
        <dbReference type="Proteomes" id="UP000077521"/>
    </source>
</evidence>
<evidence type="ECO:0000313" key="8">
    <source>
        <dbReference type="EMBL" id="KAE8258635.1"/>
    </source>
</evidence>
<comment type="caution">
    <text evidence="8">The sequence shown here is derived from an EMBL/GenBank/DDBJ whole genome shotgun (WGS) entry which is preliminary data.</text>
</comment>
<evidence type="ECO:0000256" key="2">
    <source>
        <dbReference type="ARBA" id="ARBA00005334"/>
    </source>
</evidence>
<dbReference type="Proteomes" id="UP000077521">
    <property type="component" value="Unassembled WGS sequence"/>
</dbReference>
<evidence type="ECO:0000256" key="6">
    <source>
        <dbReference type="SAM" id="MobiDB-lite"/>
    </source>
</evidence>
<sequence>MAGKKRKVREQEVREEQVEESKRLRQDGSEDEEGEDDNLAEAGTGDDVEEREENDNDTNPLAPATLEKWLQRQKAACLNLLVGEKPVLPPQTHTSDPHKDRLIGLQEQYRFIRSTVAQTLIHGASNSMAVLGEIGSGKHALFEATLDSVAEEIKLSKPSELKLPSKKRPIIEEERPPYYHVHLDGSLQPTDRLCLRSLALQLVEQGAFEGSAVLEVLGQDDEDGDDGDDVPDLVAMDDDEQDDEPDDSDDSDSASGESDNVLGPKVSTSGARSKNQKNQKESAIAEADRLQMQRAVFASITSATNLIISLLSTPVSNAGYNGPVLSKPLVVSLSNFQDIVIRQPQALLYCLLDAVQASSYAPGLLVVGFSTQLEVAEGMEKRVKSRFSHRIAHVYPLDNVPAPRTALMVKRKMASKKQKKKDGQTDQEGNVTADEMERPTVLDIVKNMLMARISHNRADNVEERAAWEEFWSAAVDKLLNDATFRACLRELWDKSTDVRLLQRILRPVILGLQASDNPILDQAAFRKSFSEQRMSALESVIRSLRMPELTLLITAKHVQDRGRSSFNFEMCWDELRRWLGIQAEFEKSRSDQQNGQSADVGPSPYASQMRQVGQDRHKGSRQERTKAKLAFKRLLELEVFMPDAAFSTLNMASLAGGLGGLSAKGKGSFLRDELVPVRCQIEVGAVKALIKEIVEKSEGDVGADKRLWNWVEGVGL</sequence>
<gene>
    <name evidence="8" type="ORF">A4X13_0g1556</name>
</gene>
<dbReference type="PANTHER" id="PTHR12087:SF0">
    <property type="entry name" value="ORIGIN RECOGNITION COMPLEX SUBUNIT 4"/>
    <property type="match status" value="1"/>
</dbReference>
<feature type="region of interest" description="Disordered" evidence="6">
    <location>
        <begin position="587"/>
        <end position="624"/>
    </location>
</feature>
<comment type="similarity">
    <text evidence="2">Belongs to the ORC4 family.</text>
</comment>
<evidence type="ECO:0000256" key="4">
    <source>
        <dbReference type="ARBA" id="ARBA00023125"/>
    </source>
</evidence>
<keyword evidence="5" id="KW-0539">Nucleus</keyword>
<dbReference type="InterPro" id="IPR032705">
    <property type="entry name" value="ORC4_C"/>
</dbReference>
<comment type="subcellular location">
    <subcellularLocation>
        <location evidence="1">Nucleus</location>
    </subcellularLocation>
</comment>
<name>A0A177TS47_9BASI</name>
<dbReference type="EMBL" id="LWDF02000062">
    <property type="protein sequence ID" value="KAE8258635.1"/>
    <property type="molecule type" value="Genomic_DNA"/>
</dbReference>
<proteinExistence type="inferred from homology"/>
<keyword evidence="9" id="KW-1185">Reference proteome</keyword>